<dbReference type="EMBL" id="CAXDID020000651">
    <property type="protein sequence ID" value="CAL6108449.1"/>
    <property type="molecule type" value="Genomic_DNA"/>
</dbReference>
<evidence type="ECO:0000313" key="5">
    <source>
        <dbReference type="EMBL" id="CAL6108449.1"/>
    </source>
</evidence>
<evidence type="ECO:0000256" key="1">
    <source>
        <dbReference type="SAM" id="MobiDB-lite"/>
    </source>
</evidence>
<dbReference type="AlphaFoldDB" id="A0AA86P3J9"/>
<comment type="caution">
    <text evidence="2">The sequence shown here is derived from an EMBL/GenBank/DDBJ whole genome shotgun (WGS) entry which is preliminary data.</text>
</comment>
<dbReference type="EMBL" id="CAXDID020000063">
    <property type="protein sequence ID" value="CAL6011288.1"/>
    <property type="molecule type" value="Genomic_DNA"/>
</dbReference>
<protein>
    <submittedName>
        <fullName evidence="4">Hypothetical_protein</fullName>
    </submittedName>
</protein>
<sequence length="147" mass="16815">MNIKLPKVLEQLNSRSNSVSIRLSGSFNSNKLSEPFMSQPQSTKIESPHKNSKSLLSKSPIVQQAPKSNPTTPIVKQKQEKQVQPKTTENDFENAKNVDIFLLKFKIPEIETMNKEILKITKVSQKIEVNIERLIENQNRIISFVKK</sequence>
<name>A0AA86P3J9_9EUKA</name>
<dbReference type="Proteomes" id="UP001642409">
    <property type="component" value="Unassembled WGS sequence"/>
</dbReference>
<reference evidence="4 6" key="2">
    <citation type="submission" date="2024-07" db="EMBL/GenBank/DDBJ databases">
        <authorList>
            <person name="Akdeniz Z."/>
        </authorList>
    </citation>
    <scope>NUCLEOTIDE SEQUENCE [LARGE SCALE GENOMIC DNA]</scope>
</reference>
<evidence type="ECO:0000313" key="2">
    <source>
        <dbReference type="EMBL" id="CAI9930983.1"/>
    </source>
</evidence>
<feature type="compositionally biased region" description="Polar residues" evidence="1">
    <location>
        <begin position="53"/>
        <end position="74"/>
    </location>
</feature>
<reference evidence="2" key="1">
    <citation type="submission" date="2023-06" db="EMBL/GenBank/DDBJ databases">
        <authorList>
            <person name="Kurt Z."/>
        </authorList>
    </citation>
    <scope>NUCLEOTIDE SEQUENCE</scope>
</reference>
<evidence type="ECO:0000313" key="3">
    <source>
        <dbReference type="EMBL" id="CAI9939475.1"/>
    </source>
</evidence>
<feature type="region of interest" description="Disordered" evidence="1">
    <location>
        <begin position="27"/>
        <end position="90"/>
    </location>
</feature>
<accession>A0AA86P3J9</accession>
<evidence type="ECO:0000313" key="6">
    <source>
        <dbReference type="Proteomes" id="UP001642409"/>
    </source>
</evidence>
<evidence type="ECO:0000313" key="4">
    <source>
        <dbReference type="EMBL" id="CAL6011288.1"/>
    </source>
</evidence>
<gene>
    <name evidence="2" type="ORF">HINF_LOCUS18628</name>
    <name evidence="4" type="ORF">HINF_LOCUS22666</name>
    <name evidence="3" type="ORF">HINF_LOCUS27120</name>
    <name evidence="5" type="ORF">HINF_LOCUS74972</name>
</gene>
<feature type="compositionally biased region" description="Polar residues" evidence="1">
    <location>
        <begin position="27"/>
        <end position="45"/>
    </location>
</feature>
<keyword evidence="6" id="KW-1185">Reference proteome</keyword>
<organism evidence="2">
    <name type="scientific">Hexamita inflata</name>
    <dbReference type="NCBI Taxonomy" id="28002"/>
    <lineage>
        <taxon>Eukaryota</taxon>
        <taxon>Metamonada</taxon>
        <taxon>Diplomonadida</taxon>
        <taxon>Hexamitidae</taxon>
        <taxon>Hexamitinae</taxon>
        <taxon>Hexamita</taxon>
    </lineage>
</organism>
<proteinExistence type="predicted"/>
<dbReference type="EMBL" id="CATOUU010000468">
    <property type="protein sequence ID" value="CAI9930983.1"/>
    <property type="molecule type" value="Genomic_DNA"/>
</dbReference>
<dbReference type="EMBL" id="CATOUU010000664">
    <property type="protein sequence ID" value="CAI9939475.1"/>
    <property type="molecule type" value="Genomic_DNA"/>
</dbReference>